<gene>
    <name evidence="2" type="ORF">BCD_1841</name>
</gene>
<feature type="transmembrane region" description="Helical" evidence="1">
    <location>
        <begin position="12"/>
        <end position="31"/>
    </location>
</feature>
<dbReference type="EMBL" id="CP004342">
    <property type="protein sequence ID" value="AHH07907.1"/>
    <property type="molecule type" value="Genomic_DNA"/>
</dbReference>
<evidence type="ECO:0000313" key="2">
    <source>
        <dbReference type="EMBL" id="AHH07907.1"/>
    </source>
</evidence>
<reference evidence="2" key="1">
    <citation type="submission" date="2013-02" db="EMBL/GenBank/DDBJ databases">
        <title>Comparative genomics of Borrelia species.</title>
        <authorList>
            <person name="Schwan T.G."/>
            <person name="Raffel S.J."/>
            <person name="Porcella S.F."/>
        </authorList>
    </citation>
    <scope>NUCLEOTIDE SEQUENCE</scope>
    <source>
        <strain evidence="2">DOU</strain>
        <plasmid evidence="2">unnamed</plasmid>
    </source>
</reference>
<keyword evidence="1" id="KW-1133">Transmembrane helix</keyword>
<keyword evidence="1" id="KW-0472">Membrane</keyword>
<dbReference type="HOGENOM" id="CLU_3305699_0_0_12"/>
<protein>
    <submittedName>
        <fullName evidence="2">Uncharacterized protein</fullName>
    </submittedName>
</protein>
<evidence type="ECO:0000256" key="1">
    <source>
        <dbReference type="SAM" id="Phobius"/>
    </source>
</evidence>
<geneLocation type="plasmid" evidence="2">
    <name>unnamed</name>
</geneLocation>
<dbReference type="AlphaFoldDB" id="W5SLZ2"/>
<keyword evidence="1" id="KW-0812">Transmembrane</keyword>
<name>W5SLZ2_9SPIR</name>
<accession>W5SLZ2</accession>
<sequence>MRIMKKDGMRGIKRVMVGVLIVVVMGCNVGGSERRRERR</sequence>
<proteinExistence type="predicted"/>
<keyword evidence="2" id="KW-0614">Plasmid</keyword>
<organism evidence="2">
    <name type="scientific">Borrelia crocidurae DOU</name>
    <dbReference type="NCBI Taxonomy" id="1293575"/>
    <lineage>
        <taxon>Bacteria</taxon>
        <taxon>Pseudomonadati</taxon>
        <taxon>Spirochaetota</taxon>
        <taxon>Spirochaetia</taxon>
        <taxon>Spirochaetales</taxon>
        <taxon>Borreliaceae</taxon>
        <taxon>Borrelia</taxon>
    </lineage>
</organism>
<dbReference type="PROSITE" id="PS51257">
    <property type="entry name" value="PROKAR_LIPOPROTEIN"/>
    <property type="match status" value="1"/>
</dbReference>